<dbReference type="UniPathway" id="UPA00219"/>
<dbReference type="Pfam" id="PF00905">
    <property type="entry name" value="Transpeptidase"/>
    <property type="match status" value="1"/>
</dbReference>
<evidence type="ECO:0000256" key="1">
    <source>
        <dbReference type="ARBA" id="ARBA00004752"/>
    </source>
</evidence>
<feature type="domain" description="Glycosyl transferase family 51" evidence="13">
    <location>
        <begin position="54"/>
        <end position="206"/>
    </location>
</feature>
<organism evidence="15 16">
    <name type="scientific">Desulfuromonas acetoxidans (strain DSM 684 / 11070)</name>
    <dbReference type="NCBI Taxonomy" id="281689"/>
    <lineage>
        <taxon>Bacteria</taxon>
        <taxon>Pseudomonadati</taxon>
        <taxon>Thermodesulfobacteriota</taxon>
        <taxon>Desulfuromonadia</taxon>
        <taxon>Desulfuromonadales</taxon>
        <taxon>Desulfuromonadaceae</taxon>
        <taxon>Desulfuromonas</taxon>
    </lineage>
</organism>
<evidence type="ECO:0000256" key="7">
    <source>
        <dbReference type="ARBA" id="ARBA00022679"/>
    </source>
</evidence>
<dbReference type="GO" id="GO:0009252">
    <property type="term" value="P:peptidoglycan biosynthetic process"/>
    <property type="evidence" value="ECO:0007669"/>
    <property type="project" value="UniProtKB-UniPathway"/>
</dbReference>
<dbReference type="GO" id="GO:0006508">
    <property type="term" value="P:proteolysis"/>
    <property type="evidence" value="ECO:0007669"/>
    <property type="project" value="UniProtKB-KW"/>
</dbReference>
<evidence type="ECO:0000256" key="10">
    <source>
        <dbReference type="ARBA" id="ARBA00044770"/>
    </source>
</evidence>
<dbReference type="NCBIfam" id="TIGR02073">
    <property type="entry name" value="PBP_1c"/>
    <property type="match status" value="1"/>
</dbReference>
<keyword evidence="4" id="KW-0121">Carboxypeptidase</keyword>
<dbReference type="Proteomes" id="UP000005695">
    <property type="component" value="Unassembled WGS sequence"/>
</dbReference>
<dbReference type="RefSeq" id="WP_006002105.1">
    <property type="nucleotide sequence ID" value="NZ_AAEW02000018.1"/>
</dbReference>
<dbReference type="Gene3D" id="3.40.710.10">
    <property type="entry name" value="DD-peptidase/beta-lactamase superfamily"/>
    <property type="match status" value="1"/>
</dbReference>
<accession>Q1JX02</accession>
<dbReference type="Gene3D" id="1.10.3810.10">
    <property type="entry name" value="Biosynthetic peptidoglycan transglycosylase-like"/>
    <property type="match status" value="1"/>
</dbReference>
<evidence type="ECO:0000313" key="15">
    <source>
        <dbReference type="EMBL" id="EAT14756.1"/>
    </source>
</evidence>
<comment type="similarity">
    <text evidence="2">In the C-terminal section; belongs to the transpeptidase family.</text>
</comment>
<dbReference type="InterPro" id="IPR023346">
    <property type="entry name" value="Lysozyme-like_dom_sf"/>
</dbReference>
<dbReference type="InterPro" id="IPR011815">
    <property type="entry name" value="PBP_1c"/>
</dbReference>
<evidence type="ECO:0000256" key="8">
    <source>
        <dbReference type="ARBA" id="ARBA00022801"/>
    </source>
</evidence>
<comment type="caution">
    <text evidence="15">The sequence shown here is derived from an EMBL/GenBank/DDBJ whole genome shotgun (WGS) entry which is preliminary data.</text>
</comment>
<evidence type="ECO:0000259" key="14">
    <source>
        <dbReference type="Pfam" id="PF06832"/>
    </source>
</evidence>
<dbReference type="InterPro" id="IPR001264">
    <property type="entry name" value="Glyco_trans_51"/>
</dbReference>
<dbReference type="PANTHER" id="PTHR32282:SF15">
    <property type="entry name" value="PENICILLIN-BINDING PROTEIN 1C"/>
    <property type="match status" value="1"/>
</dbReference>
<dbReference type="SUPFAM" id="SSF53955">
    <property type="entry name" value="Lysozyme-like"/>
    <property type="match status" value="1"/>
</dbReference>
<evidence type="ECO:0000256" key="3">
    <source>
        <dbReference type="ARBA" id="ARBA00007739"/>
    </source>
</evidence>
<dbReference type="InterPro" id="IPR050396">
    <property type="entry name" value="Glycosyltr_51/Transpeptidase"/>
</dbReference>
<evidence type="ECO:0000259" key="13">
    <source>
        <dbReference type="Pfam" id="PF00912"/>
    </source>
</evidence>
<proteinExistence type="inferred from homology"/>
<dbReference type="EC" id="2.4.99.28" evidence="10"/>
<dbReference type="Pfam" id="PF06832">
    <property type="entry name" value="BiPBP_C"/>
    <property type="match status" value="1"/>
</dbReference>
<keyword evidence="6" id="KW-0328">Glycosyltransferase</keyword>
<feature type="domain" description="Penicillin-binding C-terminal" evidence="14">
    <location>
        <begin position="686"/>
        <end position="771"/>
    </location>
</feature>
<keyword evidence="8" id="KW-0378">Hydrolase</keyword>
<name>Q1JX02_DESA6</name>
<dbReference type="SUPFAM" id="SSF56601">
    <property type="entry name" value="beta-lactamase/transpeptidase-like"/>
    <property type="match status" value="1"/>
</dbReference>
<evidence type="ECO:0000256" key="11">
    <source>
        <dbReference type="ARBA" id="ARBA00049902"/>
    </source>
</evidence>
<evidence type="ECO:0000256" key="6">
    <source>
        <dbReference type="ARBA" id="ARBA00022676"/>
    </source>
</evidence>
<comment type="pathway">
    <text evidence="1">Cell wall biogenesis; peptidoglycan biosynthesis.</text>
</comment>
<dbReference type="GO" id="GO:0008658">
    <property type="term" value="F:penicillin binding"/>
    <property type="evidence" value="ECO:0007669"/>
    <property type="project" value="InterPro"/>
</dbReference>
<dbReference type="GO" id="GO:0004180">
    <property type="term" value="F:carboxypeptidase activity"/>
    <property type="evidence" value="ECO:0007669"/>
    <property type="project" value="UniProtKB-KW"/>
</dbReference>
<evidence type="ECO:0000259" key="12">
    <source>
        <dbReference type="Pfam" id="PF00905"/>
    </source>
</evidence>
<evidence type="ECO:0000256" key="5">
    <source>
        <dbReference type="ARBA" id="ARBA00022670"/>
    </source>
</evidence>
<comment type="catalytic activity">
    <reaction evidence="11">
        <text>[GlcNAc-(1-&gt;4)-Mur2Ac(oyl-L-Ala-gamma-D-Glu-L-Lys-D-Ala-D-Ala)](n)-di-trans,octa-cis-undecaprenyl diphosphate + beta-D-GlcNAc-(1-&gt;4)-Mur2Ac(oyl-L-Ala-gamma-D-Glu-L-Lys-D-Ala-D-Ala)-di-trans,octa-cis-undecaprenyl diphosphate = [GlcNAc-(1-&gt;4)-Mur2Ac(oyl-L-Ala-gamma-D-Glu-L-Lys-D-Ala-D-Ala)](n+1)-di-trans,octa-cis-undecaprenyl diphosphate + di-trans,octa-cis-undecaprenyl diphosphate + H(+)</text>
        <dbReference type="Rhea" id="RHEA:23708"/>
        <dbReference type="Rhea" id="RHEA-COMP:9602"/>
        <dbReference type="Rhea" id="RHEA-COMP:9603"/>
        <dbReference type="ChEBI" id="CHEBI:15378"/>
        <dbReference type="ChEBI" id="CHEBI:58405"/>
        <dbReference type="ChEBI" id="CHEBI:60033"/>
        <dbReference type="ChEBI" id="CHEBI:78435"/>
        <dbReference type="EC" id="2.4.99.28"/>
    </reaction>
</comment>
<feature type="domain" description="Penicillin-binding protein transpeptidase" evidence="12">
    <location>
        <begin position="304"/>
        <end position="523"/>
    </location>
</feature>
<evidence type="ECO:0000313" key="16">
    <source>
        <dbReference type="Proteomes" id="UP000005695"/>
    </source>
</evidence>
<dbReference type="InterPro" id="IPR036950">
    <property type="entry name" value="PBP_transglycosylase"/>
</dbReference>
<keyword evidence="16" id="KW-1185">Reference proteome</keyword>
<dbReference type="PANTHER" id="PTHR32282">
    <property type="entry name" value="BINDING PROTEIN TRANSPEPTIDASE, PUTATIVE-RELATED"/>
    <property type="match status" value="1"/>
</dbReference>
<dbReference type="Pfam" id="PF00912">
    <property type="entry name" value="Transgly"/>
    <property type="match status" value="1"/>
</dbReference>
<dbReference type="OrthoDB" id="9766909at2"/>
<gene>
    <name evidence="15" type="ORF">Dace_0808</name>
</gene>
<dbReference type="GO" id="GO:0030288">
    <property type="term" value="C:outer membrane-bounded periplasmic space"/>
    <property type="evidence" value="ECO:0007669"/>
    <property type="project" value="TreeGrafter"/>
</dbReference>
<keyword evidence="5" id="KW-0645">Protease</keyword>
<dbReference type="InterPro" id="IPR001460">
    <property type="entry name" value="PCN-bd_Tpept"/>
</dbReference>
<sequence length="780" mass="86267">MRRRRWLWAVTGLLLVTALGYALVPKPALSRYQSESRAYFDSRGRLLRLTLADDDRYRLHVDLDEVAASLRQATLLYEDRDYYQHPGVDPLALLRAAWTTYVTRDRRVGASTITMQVARLRWRLDTRDLWGKLVQIARAVQLTRHYSKDDIFQAYLNLASYGGNIEGVEAASLIYFDKHANALTLPEALSLSVIPQNPVKRSPTTTQGLSHLLEARSHLFQRWCQFHPDAVSQQVFFDLPPQFRSPQKLPFAAPHFITWLDQQLPTLRHGAVNTTLNRDVQNTVEQLTAAYLERRAPAGLDNAAVLVVNSATMAVEAMLGSADFWDDGIDGQVNGTTAKRSPGSTLKPFVYGLAMDQGLIHPLTMLKDSPHRFAGFSPENYDQKFLGPVFARDALILSRNVPATVLQARLTEPGLHGWLQQAGVEGLRAAEYYGLALSLGSAEVTMVELVRLYALLANGGEFKPLRSLMEQPQHQGKNLLSPEASFLVLDILRDNPPPQRQELLGQVGGGVEVAWKTGTSFAFRDAWAVGVSGPYVIAVWLGHFDGHGNPALIGRQAAGPLLFDLFEALGHGQGWTATERLKPGLLNLRKVAVCREDGALPNPLTPHTVPTWFIPGVSPIQVSQLHRQVAVDRNTGLRACRAEAGRTEMNVYEFWPSDLLRIFRLAGVALAVPPPFEPGCSLQEVAQSGAAPRITAPVAGVTYQLRSDRLDDETIALTAITDGDVQTLYWFADDGYLGSCAADEPFLWQARPGEVVLRVVDDHGRAAQKTIQVALVRDSR</sequence>
<comment type="similarity">
    <text evidence="3">In the N-terminal section; belongs to the glycosyltransferase 51 family.</text>
</comment>
<evidence type="ECO:0000256" key="2">
    <source>
        <dbReference type="ARBA" id="ARBA00007090"/>
    </source>
</evidence>
<dbReference type="AlphaFoldDB" id="Q1JX02"/>
<reference evidence="15" key="1">
    <citation type="submission" date="2006-05" db="EMBL/GenBank/DDBJ databases">
        <title>Annotation of the draft genome assembly of Desulfuromonas acetoxidans DSM 684.</title>
        <authorList>
            <consortium name="US DOE Joint Genome Institute (JGI-ORNL)"/>
            <person name="Larimer F."/>
            <person name="Land M."/>
            <person name="Hauser L."/>
        </authorList>
    </citation>
    <scope>NUCLEOTIDE SEQUENCE [LARGE SCALE GENOMIC DNA]</scope>
    <source>
        <strain evidence="15">DSM 684</strain>
    </source>
</reference>
<keyword evidence="7" id="KW-0808">Transferase</keyword>
<dbReference type="GO" id="GO:0008955">
    <property type="term" value="F:peptidoglycan glycosyltransferase activity"/>
    <property type="evidence" value="ECO:0007669"/>
    <property type="project" value="UniProtKB-EC"/>
</dbReference>
<dbReference type="InterPro" id="IPR009647">
    <property type="entry name" value="PBP_C"/>
</dbReference>
<reference evidence="15" key="2">
    <citation type="submission" date="2006-05" db="EMBL/GenBank/DDBJ databases">
        <title>Sequencing of the draft genome and assembly of Desulfuromonas acetoxidans DSM 684.</title>
        <authorList>
            <consortium name="US DOE Joint Genome Institute (JGI-PGF)"/>
            <person name="Copeland A."/>
            <person name="Lucas S."/>
            <person name="Lapidus A."/>
            <person name="Barry K."/>
            <person name="Detter J.C."/>
            <person name="Glavina del Rio T."/>
            <person name="Hammon N."/>
            <person name="Israni S."/>
            <person name="Dalin E."/>
            <person name="Tice H."/>
            <person name="Bruce D."/>
            <person name="Pitluck S."/>
            <person name="Richardson P."/>
        </authorList>
    </citation>
    <scope>NUCLEOTIDE SEQUENCE [LARGE SCALE GENOMIC DNA]</scope>
    <source>
        <strain evidence="15">DSM 684</strain>
    </source>
</reference>
<dbReference type="EMBL" id="AAEW02000018">
    <property type="protein sequence ID" value="EAT14756.1"/>
    <property type="molecule type" value="Genomic_DNA"/>
</dbReference>
<protein>
    <recommendedName>
        <fullName evidence="10">peptidoglycan glycosyltransferase</fullName>
        <ecNumber evidence="10">2.4.99.28</ecNumber>
    </recommendedName>
</protein>
<evidence type="ECO:0000256" key="4">
    <source>
        <dbReference type="ARBA" id="ARBA00022645"/>
    </source>
</evidence>
<keyword evidence="9" id="KW-0511">Multifunctional enzyme</keyword>
<evidence type="ECO:0000256" key="9">
    <source>
        <dbReference type="ARBA" id="ARBA00023268"/>
    </source>
</evidence>
<dbReference type="InterPro" id="IPR012338">
    <property type="entry name" value="Beta-lactam/transpept-like"/>
</dbReference>